<keyword evidence="1" id="KW-1133">Transmembrane helix</keyword>
<dbReference type="AlphaFoldDB" id="E4RZT5"/>
<evidence type="ECO:0000313" key="3">
    <source>
        <dbReference type="Proteomes" id="UP000007435"/>
    </source>
</evidence>
<evidence type="ECO:0000256" key="1">
    <source>
        <dbReference type="SAM" id="Phobius"/>
    </source>
</evidence>
<gene>
    <name evidence="2" type="ordered locus">Lbys_3579</name>
</gene>
<reference evidence="2 3" key="2">
    <citation type="journal article" date="2011" name="Stand. Genomic Sci.">
        <title>Complete genome sequence of Leadbetterella byssophila type strain (4M15).</title>
        <authorList>
            <person name="Abt B."/>
            <person name="Teshima H."/>
            <person name="Lucas S."/>
            <person name="Lapidus A."/>
            <person name="Del Rio T.G."/>
            <person name="Nolan M."/>
            <person name="Tice H."/>
            <person name="Cheng J.F."/>
            <person name="Pitluck S."/>
            <person name="Liolios K."/>
            <person name="Pagani I."/>
            <person name="Ivanova N."/>
            <person name="Mavromatis K."/>
            <person name="Pati A."/>
            <person name="Tapia R."/>
            <person name="Han C."/>
            <person name="Goodwin L."/>
            <person name="Chen A."/>
            <person name="Palaniappan K."/>
            <person name="Land M."/>
            <person name="Hauser L."/>
            <person name="Chang Y.J."/>
            <person name="Jeffries C.D."/>
            <person name="Rohde M."/>
            <person name="Goker M."/>
            <person name="Tindall B.J."/>
            <person name="Detter J.C."/>
            <person name="Woyke T."/>
            <person name="Bristow J."/>
            <person name="Eisen J.A."/>
            <person name="Markowitz V."/>
            <person name="Hugenholtz P."/>
            <person name="Klenk H.P."/>
            <person name="Kyrpides N.C."/>
        </authorList>
    </citation>
    <scope>NUCLEOTIDE SEQUENCE [LARGE SCALE GENOMIC DNA]</scope>
    <source>
        <strain evidence="3">DSM 17132 / JCM 16389 / KACC 11308 / NBRC 106382 / 4M15</strain>
    </source>
</reference>
<keyword evidence="1" id="KW-0472">Membrane</keyword>
<evidence type="ECO:0000313" key="2">
    <source>
        <dbReference type="EMBL" id="ADQ19227.1"/>
    </source>
</evidence>
<keyword evidence="3" id="KW-1185">Reference proteome</keyword>
<sequence>MNVFLRKSITYLLLCILSLIAIVRDDFRSFSWLEIAISALLLLVLLFESARQLKKYFKLRRRLDLSKIR</sequence>
<dbReference type="EMBL" id="CP002305">
    <property type="protein sequence ID" value="ADQ19227.1"/>
    <property type="molecule type" value="Genomic_DNA"/>
</dbReference>
<keyword evidence="1" id="KW-0812">Transmembrane</keyword>
<reference key="1">
    <citation type="submission" date="2010-11" db="EMBL/GenBank/DDBJ databases">
        <title>The complete genome of Leadbetterella byssophila DSM 17132.</title>
        <authorList>
            <consortium name="US DOE Joint Genome Institute (JGI-PGF)"/>
            <person name="Lucas S."/>
            <person name="Copeland A."/>
            <person name="Lapidus A."/>
            <person name="Glavina del Rio T."/>
            <person name="Dalin E."/>
            <person name="Tice H."/>
            <person name="Bruce D."/>
            <person name="Goodwin L."/>
            <person name="Pitluck S."/>
            <person name="Kyrpides N."/>
            <person name="Mavromatis K."/>
            <person name="Ivanova N."/>
            <person name="Teshima H."/>
            <person name="Brettin T."/>
            <person name="Detter J.C."/>
            <person name="Han C."/>
            <person name="Tapia R."/>
            <person name="Land M."/>
            <person name="Hauser L."/>
            <person name="Markowitz V."/>
            <person name="Cheng J.-F."/>
            <person name="Hugenholtz P."/>
            <person name="Woyke T."/>
            <person name="Wu D."/>
            <person name="Tindall B."/>
            <person name="Pomrenke H.G."/>
            <person name="Brambilla E."/>
            <person name="Klenk H.-P."/>
            <person name="Eisen J.A."/>
        </authorList>
    </citation>
    <scope>NUCLEOTIDE SEQUENCE [LARGE SCALE GENOMIC DNA]</scope>
    <source>
        <strain>DSM 17132</strain>
    </source>
</reference>
<organism evidence="2 3">
    <name type="scientific">Leadbetterella byssophila (strain DSM 17132 / JCM 16389 / KACC 11308 / NBRC 106382 / 4M15)</name>
    <dbReference type="NCBI Taxonomy" id="649349"/>
    <lineage>
        <taxon>Bacteria</taxon>
        <taxon>Pseudomonadati</taxon>
        <taxon>Bacteroidota</taxon>
        <taxon>Cytophagia</taxon>
        <taxon>Cytophagales</taxon>
        <taxon>Leadbetterellaceae</taxon>
        <taxon>Leadbetterella</taxon>
    </lineage>
</organism>
<proteinExistence type="predicted"/>
<dbReference type="KEGG" id="lby:Lbys_3579"/>
<dbReference type="Proteomes" id="UP000007435">
    <property type="component" value="Chromosome"/>
</dbReference>
<name>E4RZT5_LEAB4</name>
<protein>
    <submittedName>
        <fullName evidence="2">Uncharacterized protein</fullName>
    </submittedName>
</protein>
<accession>E4RZT5</accession>
<dbReference type="HOGENOM" id="CLU_2770782_0_0_10"/>
<feature type="transmembrane region" description="Helical" evidence="1">
    <location>
        <begin position="35"/>
        <end position="53"/>
    </location>
</feature>